<comment type="subcellular location">
    <subcellularLocation>
        <location evidence="1">Membrane</location>
        <topology evidence="1">Multi-pass membrane protein</topology>
    </subcellularLocation>
</comment>
<keyword evidence="11" id="KW-0407">Ion channel</keyword>
<reference evidence="15" key="1">
    <citation type="journal article" date="2019" name="Int. J. Syst. Evol. Microbiol.">
        <title>The Global Catalogue of Microorganisms (GCM) 10K type strain sequencing project: providing services to taxonomists for standard genome sequencing and annotation.</title>
        <authorList>
            <consortium name="The Broad Institute Genomics Platform"/>
            <consortium name="The Broad Institute Genome Sequencing Center for Infectious Disease"/>
            <person name="Wu L."/>
            <person name="Ma J."/>
        </authorList>
    </citation>
    <scope>NUCLEOTIDE SEQUENCE [LARGE SCALE GENOMIC DNA]</scope>
    <source>
        <strain evidence="15">JCM 31920</strain>
    </source>
</reference>
<dbReference type="PANTHER" id="PTHR11537:SF254">
    <property type="entry name" value="POTASSIUM VOLTAGE-GATED CHANNEL PROTEIN SHAB"/>
    <property type="match status" value="1"/>
</dbReference>
<evidence type="ECO:0000256" key="10">
    <source>
        <dbReference type="ARBA" id="ARBA00023136"/>
    </source>
</evidence>
<evidence type="ECO:0000256" key="6">
    <source>
        <dbReference type="ARBA" id="ARBA00022882"/>
    </source>
</evidence>
<proteinExistence type="predicted"/>
<keyword evidence="8 12" id="KW-1133">Transmembrane helix</keyword>
<keyword evidence="2" id="KW-0813">Transport</keyword>
<evidence type="ECO:0000256" key="12">
    <source>
        <dbReference type="SAM" id="Phobius"/>
    </source>
</evidence>
<keyword evidence="3" id="KW-0633">Potassium transport</keyword>
<feature type="transmembrane region" description="Helical" evidence="12">
    <location>
        <begin position="218"/>
        <end position="240"/>
    </location>
</feature>
<keyword evidence="7" id="KW-0630">Potassium</keyword>
<evidence type="ECO:0000313" key="14">
    <source>
        <dbReference type="EMBL" id="GAA4432884.1"/>
    </source>
</evidence>
<protein>
    <submittedName>
        <fullName evidence="14">Ion transporter</fullName>
    </submittedName>
</protein>
<dbReference type="Proteomes" id="UP001501508">
    <property type="component" value="Unassembled WGS sequence"/>
</dbReference>
<dbReference type="EMBL" id="BAABEY010000002">
    <property type="protein sequence ID" value="GAA4432884.1"/>
    <property type="molecule type" value="Genomic_DNA"/>
</dbReference>
<keyword evidence="4 12" id="KW-0812">Transmembrane</keyword>
<dbReference type="InterPro" id="IPR005821">
    <property type="entry name" value="Ion_trans_dom"/>
</dbReference>
<evidence type="ECO:0000313" key="15">
    <source>
        <dbReference type="Proteomes" id="UP001501508"/>
    </source>
</evidence>
<feature type="transmembrane region" description="Helical" evidence="12">
    <location>
        <begin position="67"/>
        <end position="86"/>
    </location>
</feature>
<feature type="transmembrane region" description="Helical" evidence="12">
    <location>
        <begin position="21"/>
        <end position="47"/>
    </location>
</feature>
<accession>A0ABP8LR63</accession>
<keyword evidence="5" id="KW-0631">Potassium channel</keyword>
<dbReference type="Gene3D" id="1.20.120.350">
    <property type="entry name" value="Voltage-gated potassium channels. Chain C"/>
    <property type="match status" value="1"/>
</dbReference>
<keyword evidence="15" id="KW-1185">Reference proteome</keyword>
<organism evidence="14 15">
    <name type="scientific">Ravibacter arvi</name>
    <dbReference type="NCBI Taxonomy" id="2051041"/>
    <lineage>
        <taxon>Bacteria</taxon>
        <taxon>Pseudomonadati</taxon>
        <taxon>Bacteroidota</taxon>
        <taxon>Cytophagia</taxon>
        <taxon>Cytophagales</taxon>
        <taxon>Spirosomataceae</taxon>
        <taxon>Ravibacter</taxon>
    </lineage>
</organism>
<keyword evidence="6" id="KW-0851">Voltage-gated channel</keyword>
<evidence type="ECO:0000256" key="11">
    <source>
        <dbReference type="ARBA" id="ARBA00023303"/>
    </source>
</evidence>
<dbReference type="RefSeq" id="WP_345026526.1">
    <property type="nucleotide sequence ID" value="NZ_BAABEY010000002.1"/>
</dbReference>
<evidence type="ECO:0000256" key="8">
    <source>
        <dbReference type="ARBA" id="ARBA00022989"/>
    </source>
</evidence>
<keyword evidence="10 12" id="KW-0472">Membrane</keyword>
<evidence type="ECO:0000256" key="9">
    <source>
        <dbReference type="ARBA" id="ARBA00023065"/>
    </source>
</evidence>
<dbReference type="InterPro" id="IPR028325">
    <property type="entry name" value="VG_K_chnl"/>
</dbReference>
<evidence type="ECO:0000256" key="1">
    <source>
        <dbReference type="ARBA" id="ARBA00004141"/>
    </source>
</evidence>
<evidence type="ECO:0000256" key="5">
    <source>
        <dbReference type="ARBA" id="ARBA00022826"/>
    </source>
</evidence>
<dbReference type="Pfam" id="PF00520">
    <property type="entry name" value="Ion_trans"/>
    <property type="match status" value="1"/>
</dbReference>
<gene>
    <name evidence="14" type="ORF">GCM10023091_05690</name>
</gene>
<comment type="caution">
    <text evidence="14">The sequence shown here is derived from an EMBL/GenBank/DDBJ whole genome shotgun (WGS) entry which is preliminary data.</text>
</comment>
<name>A0ABP8LR63_9BACT</name>
<feature type="domain" description="Ion transport" evidence="13">
    <location>
        <begin position="32"/>
        <end position="242"/>
    </location>
</feature>
<dbReference type="PRINTS" id="PR00169">
    <property type="entry name" value="KCHANNEL"/>
</dbReference>
<dbReference type="Gene3D" id="1.10.287.70">
    <property type="match status" value="1"/>
</dbReference>
<sequence length="304" mass="34348">MLKKIKRPVSKLEAFRKRVYVIIYGIDTRAGKAFDIGLLIAILLSVFTIMLETVEGVNQVFHQELTILEWVFTILFTLEFALRIFVSDKPFKYIFSFYGLIDFLSILPMFLSVFIIGSQVLTSLRILRLLRLFRVLRLMEFMEESSKLKLALLASRAKIMVFLYTVLIISVLIGTLMYYVEGPDNGFTSIPRSVFYTIVTLTTVGYGDMVPSTAIGQFLSMVLMVTGYGIIAVPTGIVGAEMVKGAARGREKGRRQVQNNDLHLLNGLVCPHCGKDDHREDADYCYHCGYQLHDENAGADPDKK</sequence>
<evidence type="ECO:0000256" key="2">
    <source>
        <dbReference type="ARBA" id="ARBA00022448"/>
    </source>
</evidence>
<keyword evidence="9" id="KW-0406">Ion transport</keyword>
<feature type="transmembrane region" description="Helical" evidence="12">
    <location>
        <begin position="93"/>
        <end position="116"/>
    </location>
</feature>
<evidence type="ECO:0000256" key="3">
    <source>
        <dbReference type="ARBA" id="ARBA00022538"/>
    </source>
</evidence>
<dbReference type="PANTHER" id="PTHR11537">
    <property type="entry name" value="VOLTAGE-GATED POTASSIUM CHANNEL"/>
    <property type="match status" value="1"/>
</dbReference>
<feature type="transmembrane region" description="Helical" evidence="12">
    <location>
        <begin position="159"/>
        <end position="180"/>
    </location>
</feature>
<dbReference type="InterPro" id="IPR027359">
    <property type="entry name" value="Volt_channel_dom_sf"/>
</dbReference>
<evidence type="ECO:0000256" key="7">
    <source>
        <dbReference type="ARBA" id="ARBA00022958"/>
    </source>
</evidence>
<dbReference type="SUPFAM" id="SSF81324">
    <property type="entry name" value="Voltage-gated potassium channels"/>
    <property type="match status" value="1"/>
</dbReference>
<evidence type="ECO:0000259" key="13">
    <source>
        <dbReference type="Pfam" id="PF00520"/>
    </source>
</evidence>
<evidence type="ECO:0000256" key="4">
    <source>
        <dbReference type="ARBA" id="ARBA00022692"/>
    </source>
</evidence>